<gene>
    <name evidence="1" type="ORF">AN481_19245</name>
</gene>
<proteinExistence type="predicted"/>
<organism evidence="1 2">
    <name type="scientific">Aphanizomenon flos-aquae LD13</name>
    <dbReference type="NCBI Taxonomy" id="1710894"/>
    <lineage>
        <taxon>Bacteria</taxon>
        <taxon>Bacillati</taxon>
        <taxon>Cyanobacteriota</taxon>
        <taxon>Cyanophyceae</taxon>
        <taxon>Nostocales</taxon>
        <taxon>Aphanizomenonaceae</taxon>
        <taxon>Aphanizomenon</taxon>
    </lineage>
</organism>
<dbReference type="Proteomes" id="UP000092382">
    <property type="component" value="Unassembled WGS sequence"/>
</dbReference>
<dbReference type="PATRIC" id="fig|1710894.3.peg.4412"/>
<evidence type="ECO:0000313" key="1">
    <source>
        <dbReference type="EMBL" id="OBQ16712.1"/>
    </source>
</evidence>
<comment type="caution">
    <text evidence="1">The sequence shown here is derived from an EMBL/GenBank/DDBJ whole genome shotgun (WGS) entry which is preliminary data.</text>
</comment>
<reference evidence="1 2" key="1">
    <citation type="submission" date="2015-09" db="EMBL/GenBank/DDBJ databases">
        <title>Whole genome shotgun sequence assembly of Aphanizomenon flos-aquae UKL13.</title>
        <authorList>
            <person name="Driscoll C."/>
        </authorList>
    </citation>
    <scope>NUCLEOTIDE SEQUENCE [LARGE SCALE GENOMIC DNA]</scope>
    <source>
        <strain evidence="1">MDT13</strain>
    </source>
</reference>
<accession>A0A1B7VGH4</accession>
<sequence>MTTTKKCSQFPKSLTLFQPDGSSLFISNTELTFIEKEDHVSGCCLQFEVDFADYQNIEKSDLFNLKKRVKGKIR</sequence>
<protein>
    <submittedName>
        <fullName evidence="1">Uncharacterized protein</fullName>
    </submittedName>
</protein>
<name>A0A1B7VGH4_APHFL</name>
<dbReference type="EMBL" id="LJOY01000136">
    <property type="protein sequence ID" value="OBQ16712.1"/>
    <property type="molecule type" value="Genomic_DNA"/>
</dbReference>
<dbReference type="STRING" id="1803587.GCA_001593825_01246"/>
<dbReference type="AlphaFoldDB" id="A0A1B7VGH4"/>
<evidence type="ECO:0000313" key="2">
    <source>
        <dbReference type="Proteomes" id="UP000092382"/>
    </source>
</evidence>